<feature type="domain" description="Beta-galactosidase trimerisation" evidence="8">
    <location>
        <begin position="400"/>
        <end position="607"/>
    </location>
</feature>
<evidence type="ECO:0000256" key="2">
    <source>
        <dbReference type="ARBA" id="ARBA00005940"/>
    </source>
</evidence>
<dbReference type="InterPro" id="IPR013529">
    <property type="entry name" value="Glyco_hydro_42_N"/>
</dbReference>
<protein>
    <recommendedName>
        <fullName evidence="3 6">Beta-galactosidase</fullName>
        <shortName evidence="6">Beta-gal</shortName>
        <ecNumber evidence="3 6">3.2.1.23</ecNumber>
    </recommendedName>
</protein>
<evidence type="ECO:0000256" key="5">
    <source>
        <dbReference type="ARBA" id="ARBA00023295"/>
    </source>
</evidence>
<gene>
    <name evidence="10" type="ORF">G443_004116</name>
</gene>
<feature type="domain" description="Beta-galactosidase C-terminal" evidence="9">
    <location>
        <begin position="617"/>
        <end position="675"/>
    </location>
</feature>
<dbReference type="SUPFAM" id="SSF51445">
    <property type="entry name" value="(Trans)glycosidases"/>
    <property type="match status" value="1"/>
</dbReference>
<dbReference type="InterPro" id="IPR013738">
    <property type="entry name" value="Beta_galactosidase_Trimer"/>
</dbReference>
<dbReference type="CDD" id="cd03143">
    <property type="entry name" value="A4_beta-galactosidase_middle_domain"/>
    <property type="match status" value="1"/>
</dbReference>
<evidence type="ECO:0000256" key="1">
    <source>
        <dbReference type="ARBA" id="ARBA00001412"/>
    </source>
</evidence>
<dbReference type="Pfam" id="PF08532">
    <property type="entry name" value="Glyco_hydro_42M"/>
    <property type="match status" value="1"/>
</dbReference>
<evidence type="ECO:0000259" key="8">
    <source>
        <dbReference type="Pfam" id="PF08532"/>
    </source>
</evidence>
<dbReference type="InterPro" id="IPR013739">
    <property type="entry name" value="Beta_galactosidase_C"/>
</dbReference>
<dbReference type="InterPro" id="IPR013780">
    <property type="entry name" value="Glyco_hydro_b"/>
</dbReference>
<dbReference type="Pfam" id="PF02449">
    <property type="entry name" value="Glyco_hydro_42"/>
    <property type="match status" value="1"/>
</dbReference>
<evidence type="ECO:0000313" key="11">
    <source>
        <dbReference type="Proteomes" id="UP000791080"/>
    </source>
</evidence>
<dbReference type="Proteomes" id="UP000791080">
    <property type="component" value="Unassembled WGS sequence"/>
</dbReference>
<keyword evidence="4 6" id="KW-0378">Hydrolase</keyword>
<dbReference type="Pfam" id="PF08533">
    <property type="entry name" value="Glyco_hydro_42C"/>
    <property type="match status" value="1"/>
</dbReference>
<evidence type="ECO:0000313" key="10">
    <source>
        <dbReference type="EMBL" id="MCP2333846.1"/>
    </source>
</evidence>
<accession>A0ABT1JMV7</accession>
<evidence type="ECO:0000256" key="3">
    <source>
        <dbReference type="ARBA" id="ARBA00012756"/>
    </source>
</evidence>
<dbReference type="EC" id="3.2.1.23" evidence="3 6"/>
<sequence length="678" mass="75212">MTRSMEAVRARLGGFAYGGDYNPEQWSEDVWVEDLRLMREAKVSLVSVGIFSWARVEPRPGQFDFAWFDRVLDGLAENGIGACLATMTASPPAWLGRLYPETLPVTVDGTRLSHGSRQHYCPSSPIYRERAAELVRRIGERYGDHPAVALWHINNEYGCHLPACYCDESAVDFRRWLRSRYTDIDELNTAWYTDFWAQRYTDWDEILPPRAAPFHSNPGQRLDFARFTSDAFLACYRMEADILRAAAPSVPATTNFISSGASIDAFAWAEEMDVVSYDAYPDPWDRQSQREIAFNSDLMRSLRAGQPWLLMEQATSGVNWRDRNSPKAPGVMRLDSWQAVAQGADAVMFFQWRASQGGTEKFHAAMVPHAGENTRIFREVCALGDELARAREVAGSRVVADVALLLDWSSWWALEMDSHPSVDVRQVESSLAHYAPLFEAGVACDVVHPESDLSGYRLVIAPNLYSVSPQAARNLREYVRGGGHLAVSFFSGIVDDRDQVYLGGYPGAFRDVLGVWVEEFWPLPENGTVPVRGLGDQDTEVLGTVWSEQIHLEGAAAVASFAGGELAGSPAITRNEFGSGVAWYLGTRLPEDAMRGLVDGIRAEAGVAPVLPDLPAGVRAWERVAESGERYLLVLNRGEEPVRIPLPTPGTDVLQPGDPLTEVAVERRGVAVLRLARD</sequence>
<feature type="domain" description="Glycoside hydrolase family 42 N-terminal" evidence="7">
    <location>
        <begin position="20"/>
        <end position="389"/>
    </location>
</feature>
<dbReference type="InterPro" id="IPR029062">
    <property type="entry name" value="Class_I_gatase-like"/>
</dbReference>
<evidence type="ECO:0000259" key="7">
    <source>
        <dbReference type="Pfam" id="PF02449"/>
    </source>
</evidence>
<dbReference type="PIRSF" id="PIRSF001084">
    <property type="entry name" value="B-galactosidase"/>
    <property type="match status" value="1"/>
</dbReference>
<evidence type="ECO:0000259" key="9">
    <source>
        <dbReference type="Pfam" id="PF08533"/>
    </source>
</evidence>
<dbReference type="Gene3D" id="3.40.50.880">
    <property type="match status" value="1"/>
</dbReference>
<dbReference type="PANTHER" id="PTHR36447:SF1">
    <property type="entry name" value="BETA-GALACTOSIDASE GANA"/>
    <property type="match status" value="1"/>
</dbReference>
<reference evidence="10 11" key="1">
    <citation type="submission" date="2022-06" db="EMBL/GenBank/DDBJ databases">
        <title>Genomic Encyclopedia of Type Strains, Phase I: the one thousand microbial genomes (KMG-I) project.</title>
        <authorList>
            <person name="Kyrpides N."/>
        </authorList>
    </citation>
    <scope>NUCLEOTIDE SEQUENCE [LARGE SCALE GENOMIC DNA]</scope>
    <source>
        <strain evidence="10 11">DSM 43889</strain>
    </source>
</reference>
<keyword evidence="11" id="KW-1185">Reference proteome</keyword>
<dbReference type="EMBL" id="AUBJ02000001">
    <property type="protein sequence ID" value="MCP2333846.1"/>
    <property type="molecule type" value="Genomic_DNA"/>
</dbReference>
<dbReference type="InterPro" id="IPR017853">
    <property type="entry name" value="GH"/>
</dbReference>
<keyword evidence="5 6" id="KW-0326">Glycosidase</keyword>
<dbReference type="PANTHER" id="PTHR36447">
    <property type="entry name" value="BETA-GALACTOSIDASE GANA"/>
    <property type="match status" value="1"/>
</dbReference>
<proteinExistence type="inferred from homology"/>
<dbReference type="InterPro" id="IPR003476">
    <property type="entry name" value="Glyco_hydro_42"/>
</dbReference>
<name>A0ABT1JMV7_ACTCY</name>
<evidence type="ECO:0000256" key="4">
    <source>
        <dbReference type="ARBA" id="ARBA00022801"/>
    </source>
</evidence>
<dbReference type="Gene3D" id="3.20.20.80">
    <property type="entry name" value="Glycosidases"/>
    <property type="match status" value="1"/>
</dbReference>
<evidence type="ECO:0000256" key="6">
    <source>
        <dbReference type="PIRNR" id="PIRNR001084"/>
    </source>
</evidence>
<comment type="caution">
    <text evidence="10">The sequence shown here is derived from an EMBL/GenBank/DDBJ whole genome shotgun (WGS) entry which is preliminary data.</text>
</comment>
<comment type="catalytic activity">
    <reaction evidence="1 6">
        <text>Hydrolysis of terminal non-reducing beta-D-galactose residues in beta-D-galactosides.</text>
        <dbReference type="EC" id="3.2.1.23"/>
    </reaction>
</comment>
<dbReference type="RefSeq" id="WP_035292191.1">
    <property type="nucleotide sequence ID" value="NZ_AUBJ02000001.1"/>
</dbReference>
<dbReference type="Gene3D" id="2.60.40.1180">
    <property type="entry name" value="Golgi alpha-mannosidase II"/>
    <property type="match status" value="1"/>
</dbReference>
<dbReference type="SUPFAM" id="SSF52317">
    <property type="entry name" value="Class I glutamine amidotransferase-like"/>
    <property type="match status" value="1"/>
</dbReference>
<comment type="similarity">
    <text evidence="2 6">Belongs to the glycosyl hydrolase 42 family.</text>
</comment>
<organism evidence="10 11">
    <name type="scientific">Actinoalloteichus caeruleus DSM 43889</name>
    <dbReference type="NCBI Taxonomy" id="1120930"/>
    <lineage>
        <taxon>Bacteria</taxon>
        <taxon>Bacillati</taxon>
        <taxon>Actinomycetota</taxon>
        <taxon>Actinomycetes</taxon>
        <taxon>Pseudonocardiales</taxon>
        <taxon>Pseudonocardiaceae</taxon>
        <taxon>Actinoalloteichus</taxon>
        <taxon>Actinoalloteichus cyanogriseus</taxon>
    </lineage>
</organism>